<dbReference type="PANTHER" id="PTHR43047:SF72">
    <property type="entry name" value="OSMOSENSING HISTIDINE PROTEIN KINASE SLN1"/>
    <property type="match status" value="1"/>
</dbReference>
<dbReference type="InterPro" id="IPR004358">
    <property type="entry name" value="Sig_transdc_His_kin-like_C"/>
</dbReference>
<evidence type="ECO:0000259" key="13">
    <source>
        <dbReference type="PROSITE" id="PS50112"/>
    </source>
</evidence>
<keyword evidence="8" id="KW-0418">Kinase</keyword>
<dbReference type="SUPFAM" id="SSF47384">
    <property type="entry name" value="Homodimeric domain of signal transducing histidine kinase"/>
    <property type="match status" value="1"/>
</dbReference>
<dbReference type="PANTHER" id="PTHR43047">
    <property type="entry name" value="TWO-COMPONENT HISTIDINE PROTEIN KINASE"/>
    <property type="match status" value="1"/>
</dbReference>
<dbReference type="PRINTS" id="PR00344">
    <property type="entry name" value="BCTRLSENSOR"/>
</dbReference>
<evidence type="ECO:0000256" key="4">
    <source>
        <dbReference type="ARBA" id="ARBA00022475"/>
    </source>
</evidence>
<evidence type="ECO:0000313" key="16">
    <source>
        <dbReference type="Proteomes" id="UP000319040"/>
    </source>
</evidence>
<feature type="domain" description="PAS" evidence="13">
    <location>
        <begin position="141"/>
        <end position="211"/>
    </location>
</feature>
<comment type="subcellular location">
    <subcellularLocation>
        <location evidence="2">Cell membrane</location>
    </subcellularLocation>
</comment>
<feature type="domain" description="PAC" evidence="14">
    <location>
        <begin position="216"/>
        <end position="268"/>
    </location>
</feature>
<keyword evidence="5" id="KW-0597">Phosphoprotein</keyword>
<evidence type="ECO:0000256" key="5">
    <source>
        <dbReference type="ARBA" id="ARBA00022553"/>
    </source>
</evidence>
<dbReference type="GO" id="GO:0005886">
    <property type="term" value="C:plasma membrane"/>
    <property type="evidence" value="ECO:0007669"/>
    <property type="project" value="UniProtKB-SubCell"/>
</dbReference>
<dbReference type="NCBIfam" id="TIGR00229">
    <property type="entry name" value="sensory_box"/>
    <property type="match status" value="1"/>
</dbReference>
<dbReference type="Pfam" id="PF02518">
    <property type="entry name" value="HATPase_c"/>
    <property type="match status" value="1"/>
</dbReference>
<dbReference type="GO" id="GO:0005524">
    <property type="term" value="F:ATP binding"/>
    <property type="evidence" value="ECO:0007669"/>
    <property type="project" value="UniProtKB-KW"/>
</dbReference>
<evidence type="ECO:0000256" key="10">
    <source>
        <dbReference type="ARBA" id="ARBA00023012"/>
    </source>
</evidence>
<dbReference type="Pfam" id="PF00512">
    <property type="entry name" value="HisKA"/>
    <property type="match status" value="1"/>
</dbReference>
<organism evidence="15 16">
    <name type="scientific">Saccharicrinis carchari</name>
    <dbReference type="NCBI Taxonomy" id="1168039"/>
    <lineage>
        <taxon>Bacteria</taxon>
        <taxon>Pseudomonadati</taxon>
        <taxon>Bacteroidota</taxon>
        <taxon>Bacteroidia</taxon>
        <taxon>Marinilabiliales</taxon>
        <taxon>Marinilabiliaceae</taxon>
        <taxon>Saccharicrinis</taxon>
    </lineage>
</organism>
<reference evidence="15 16" key="1">
    <citation type="submission" date="2017-05" db="EMBL/GenBank/DDBJ databases">
        <authorList>
            <person name="Varghese N."/>
            <person name="Submissions S."/>
        </authorList>
    </citation>
    <scope>NUCLEOTIDE SEQUENCE [LARGE SCALE GENOMIC DNA]</scope>
    <source>
        <strain evidence="15 16">DSM 27040</strain>
    </source>
</reference>
<comment type="catalytic activity">
    <reaction evidence="1">
        <text>ATP + protein L-histidine = ADP + protein N-phospho-L-histidine.</text>
        <dbReference type="EC" id="2.7.13.3"/>
    </reaction>
</comment>
<dbReference type="GO" id="GO:0000155">
    <property type="term" value="F:phosphorelay sensor kinase activity"/>
    <property type="evidence" value="ECO:0007669"/>
    <property type="project" value="InterPro"/>
</dbReference>
<dbReference type="PROSITE" id="PS50113">
    <property type="entry name" value="PAC"/>
    <property type="match status" value="1"/>
</dbReference>
<evidence type="ECO:0000256" key="11">
    <source>
        <dbReference type="ARBA" id="ARBA00023136"/>
    </source>
</evidence>
<dbReference type="EMBL" id="FXTB01000016">
    <property type="protein sequence ID" value="SMO92574.1"/>
    <property type="molecule type" value="Genomic_DNA"/>
</dbReference>
<dbReference type="RefSeq" id="WP_142534780.1">
    <property type="nucleotide sequence ID" value="NZ_FXTB01000016.1"/>
</dbReference>
<proteinExistence type="predicted"/>
<dbReference type="InterPro" id="IPR036890">
    <property type="entry name" value="HATPase_C_sf"/>
</dbReference>
<dbReference type="SMART" id="SM00091">
    <property type="entry name" value="PAS"/>
    <property type="match status" value="1"/>
</dbReference>
<dbReference type="PROSITE" id="PS50109">
    <property type="entry name" value="HIS_KIN"/>
    <property type="match status" value="1"/>
</dbReference>
<dbReference type="EC" id="2.7.13.3" evidence="3"/>
<evidence type="ECO:0000259" key="12">
    <source>
        <dbReference type="PROSITE" id="PS50109"/>
    </source>
</evidence>
<evidence type="ECO:0000256" key="3">
    <source>
        <dbReference type="ARBA" id="ARBA00012438"/>
    </source>
</evidence>
<dbReference type="Gene3D" id="1.10.287.130">
    <property type="match status" value="1"/>
</dbReference>
<dbReference type="FunFam" id="3.30.565.10:FF:000023">
    <property type="entry name" value="PAS domain-containing sensor histidine kinase"/>
    <property type="match status" value="1"/>
</dbReference>
<keyword evidence="11" id="KW-0472">Membrane</keyword>
<dbReference type="Pfam" id="PF08447">
    <property type="entry name" value="PAS_3"/>
    <property type="match status" value="1"/>
</dbReference>
<dbReference type="AlphaFoldDB" id="A0A521F936"/>
<dbReference type="InterPro" id="IPR000014">
    <property type="entry name" value="PAS"/>
</dbReference>
<dbReference type="PROSITE" id="PS50112">
    <property type="entry name" value="PAS"/>
    <property type="match status" value="1"/>
</dbReference>
<dbReference type="GO" id="GO:0009927">
    <property type="term" value="F:histidine phosphotransfer kinase activity"/>
    <property type="evidence" value="ECO:0007669"/>
    <property type="project" value="TreeGrafter"/>
</dbReference>
<dbReference type="Gene3D" id="3.30.565.10">
    <property type="entry name" value="Histidine kinase-like ATPase, C-terminal domain"/>
    <property type="match status" value="1"/>
</dbReference>
<dbReference type="SMART" id="SM00086">
    <property type="entry name" value="PAC"/>
    <property type="match status" value="1"/>
</dbReference>
<dbReference type="InterPro" id="IPR003594">
    <property type="entry name" value="HATPase_dom"/>
</dbReference>
<evidence type="ECO:0000313" key="15">
    <source>
        <dbReference type="EMBL" id="SMO92574.1"/>
    </source>
</evidence>
<dbReference type="InterPro" id="IPR005467">
    <property type="entry name" value="His_kinase_dom"/>
</dbReference>
<evidence type="ECO:0000256" key="6">
    <source>
        <dbReference type="ARBA" id="ARBA00022679"/>
    </source>
</evidence>
<dbReference type="InterPro" id="IPR001610">
    <property type="entry name" value="PAC"/>
</dbReference>
<dbReference type="InterPro" id="IPR013655">
    <property type="entry name" value="PAS_fold_3"/>
</dbReference>
<gene>
    <name evidence="15" type="ORF">SAMN06265379_1166</name>
</gene>
<dbReference type="SMART" id="SM00388">
    <property type="entry name" value="HisKA"/>
    <property type="match status" value="1"/>
</dbReference>
<keyword evidence="10" id="KW-0902">Two-component regulatory system</keyword>
<evidence type="ECO:0000256" key="8">
    <source>
        <dbReference type="ARBA" id="ARBA00022777"/>
    </source>
</evidence>
<dbReference type="InterPro" id="IPR003661">
    <property type="entry name" value="HisK_dim/P_dom"/>
</dbReference>
<keyword evidence="7" id="KW-0547">Nucleotide-binding</keyword>
<name>A0A521F936_SACCC</name>
<dbReference type="CDD" id="cd00082">
    <property type="entry name" value="HisKA"/>
    <property type="match status" value="1"/>
</dbReference>
<keyword evidence="6" id="KW-0808">Transferase</keyword>
<protein>
    <recommendedName>
        <fullName evidence="3">histidine kinase</fullName>
        <ecNumber evidence="3">2.7.13.3</ecNumber>
    </recommendedName>
</protein>
<dbReference type="CDD" id="cd00130">
    <property type="entry name" value="PAS"/>
    <property type="match status" value="1"/>
</dbReference>
<keyword evidence="9" id="KW-0067">ATP-binding</keyword>
<dbReference type="SUPFAM" id="SSF55874">
    <property type="entry name" value="ATPase domain of HSP90 chaperone/DNA topoisomerase II/histidine kinase"/>
    <property type="match status" value="1"/>
</dbReference>
<dbReference type="OrthoDB" id="9781208at2"/>
<evidence type="ECO:0000256" key="7">
    <source>
        <dbReference type="ARBA" id="ARBA00022741"/>
    </source>
</evidence>
<keyword evidence="16" id="KW-1185">Reference proteome</keyword>
<evidence type="ECO:0000256" key="9">
    <source>
        <dbReference type="ARBA" id="ARBA00022840"/>
    </source>
</evidence>
<evidence type="ECO:0000259" key="14">
    <source>
        <dbReference type="PROSITE" id="PS50113"/>
    </source>
</evidence>
<dbReference type="SMART" id="SM00387">
    <property type="entry name" value="HATPase_c"/>
    <property type="match status" value="1"/>
</dbReference>
<dbReference type="Gene3D" id="3.30.450.20">
    <property type="entry name" value="PAS domain"/>
    <property type="match status" value="1"/>
</dbReference>
<keyword evidence="4" id="KW-1003">Cell membrane</keyword>
<dbReference type="InterPro" id="IPR035965">
    <property type="entry name" value="PAS-like_dom_sf"/>
</dbReference>
<evidence type="ECO:0000256" key="2">
    <source>
        <dbReference type="ARBA" id="ARBA00004236"/>
    </source>
</evidence>
<accession>A0A521F936</accession>
<dbReference type="InterPro" id="IPR000700">
    <property type="entry name" value="PAS-assoc_C"/>
</dbReference>
<feature type="domain" description="Histidine kinase" evidence="12">
    <location>
        <begin position="293"/>
        <end position="511"/>
    </location>
</feature>
<sequence length="511" mass="57755">MDNKALSQFLSDTINGLLHTGKIEELSHELKRSIQDLESGETKSLFLSISELLAKLRDNQRFIDDLSNGKLNTEVPPNNALAAPFKQLHANLSHLVWQVQRLAEGDLNQQVDFLGNFSLYFNKLIQTLKEGRQIKQELKNSTEKYRISIENANIGIMSVSIDGIIETTNKECVNIFGYTQAELEQMPVNKFVVPDDQGLSRSYVQSALLNKDQAKGEFVKRFFHKSGKIITCQVSSSLMYDVKGQPLFFISHIKDITHRIEQDYALKKLNNKLSQTVKELKIANASKDKFFRIIAHDLRNPFHTILGLSELLLGNTEIYNYDEIKQMASNINQSTDDAYKLLENLLAWAMSQTDCIPFKPQKIVVKNIVREVISLTGSSAKAKNISMTYDIDENVIIDVDVNMISTILRNLIGNAIKFTSREGVVQISVVKNDYETRFSVKDTGIGIPTDIIDKLFKIEEKVSIPDTDSQTGTGLGLLLCKEFVEKHKGRIWVESELGKGSDFKFTISHKI</sequence>
<dbReference type="SUPFAM" id="SSF55785">
    <property type="entry name" value="PYP-like sensor domain (PAS domain)"/>
    <property type="match status" value="1"/>
</dbReference>
<dbReference type="InterPro" id="IPR036097">
    <property type="entry name" value="HisK_dim/P_sf"/>
</dbReference>
<dbReference type="Proteomes" id="UP000319040">
    <property type="component" value="Unassembled WGS sequence"/>
</dbReference>
<evidence type="ECO:0000256" key="1">
    <source>
        <dbReference type="ARBA" id="ARBA00000085"/>
    </source>
</evidence>